<dbReference type="SUPFAM" id="SSF56935">
    <property type="entry name" value="Porins"/>
    <property type="match status" value="1"/>
</dbReference>
<evidence type="ECO:0000313" key="8">
    <source>
        <dbReference type="Proteomes" id="UP000217545"/>
    </source>
</evidence>
<dbReference type="InterPro" id="IPR010583">
    <property type="entry name" value="MipA"/>
</dbReference>
<gene>
    <name evidence="7" type="ORF">PhaeoP63_02377</name>
</gene>
<comment type="similarity">
    <text evidence="2">Belongs to the MipA/OmpV family.</text>
</comment>
<feature type="chain" id="PRO_5042060021" evidence="6">
    <location>
        <begin position="20"/>
        <end position="261"/>
    </location>
</feature>
<dbReference type="GO" id="GO:0009279">
    <property type="term" value="C:cell outer membrane"/>
    <property type="evidence" value="ECO:0007669"/>
    <property type="project" value="UniProtKB-SubCell"/>
</dbReference>
<keyword evidence="5" id="KW-0998">Cell outer membrane</keyword>
<feature type="signal peptide" evidence="6">
    <location>
        <begin position="1"/>
        <end position="19"/>
    </location>
</feature>
<proteinExistence type="inferred from homology"/>
<sequence length="261" mass="28172">MNYYSAIITSLSAATTLTAAMPASGQDKPWEFDIEIGVDREPSYVGSDEYTTEADFGIQATYTAPNETQWYVSTGGLGVLVPMARDYELTLELEYEPGRSNSDDPILAGFPKMENTWEFQTILTRQFGDFTVGAGLQQDILGNGKGLVGFIGAGYSRQLTERLRVKTALDISFANAEHMNTEVGISTATSQATGLAAYKPSGGYKGTSLSLGFDYAVSRKTALYADFSVERYGSEIADSPLVSTHGSKVTTELAAGVRFNF</sequence>
<dbReference type="RefSeq" id="WP_024097780.1">
    <property type="nucleotide sequence ID" value="NZ_CP010588.1"/>
</dbReference>
<evidence type="ECO:0000256" key="2">
    <source>
        <dbReference type="ARBA" id="ARBA00005722"/>
    </source>
</evidence>
<comment type="subcellular location">
    <subcellularLocation>
        <location evidence="1">Cell outer membrane</location>
    </subcellularLocation>
</comment>
<evidence type="ECO:0000256" key="3">
    <source>
        <dbReference type="ARBA" id="ARBA00022729"/>
    </source>
</evidence>
<keyword evidence="4" id="KW-0472">Membrane</keyword>
<name>A0AAD0EDL4_9RHOB</name>
<organism evidence="7 8">
    <name type="scientific">Phaeobacter gallaeciensis</name>
    <dbReference type="NCBI Taxonomy" id="60890"/>
    <lineage>
        <taxon>Bacteria</taxon>
        <taxon>Pseudomonadati</taxon>
        <taxon>Pseudomonadota</taxon>
        <taxon>Alphaproteobacteria</taxon>
        <taxon>Rhodobacterales</taxon>
        <taxon>Roseobacteraceae</taxon>
        <taxon>Phaeobacter</taxon>
    </lineage>
</organism>
<dbReference type="Gene3D" id="2.40.160.10">
    <property type="entry name" value="Porin"/>
    <property type="match status" value="1"/>
</dbReference>
<accession>A0AAD0EDL4</accession>
<keyword evidence="3 6" id="KW-0732">Signal</keyword>
<dbReference type="EMBL" id="CP010784">
    <property type="protein sequence ID" value="ATF06441.1"/>
    <property type="molecule type" value="Genomic_DNA"/>
</dbReference>
<dbReference type="PANTHER" id="PTHR38776:SF1">
    <property type="entry name" value="MLTA-INTERACTING PROTEIN-RELATED"/>
    <property type="match status" value="1"/>
</dbReference>
<dbReference type="InterPro" id="IPR023614">
    <property type="entry name" value="Porin_dom_sf"/>
</dbReference>
<dbReference type="GeneID" id="31846763"/>
<dbReference type="PANTHER" id="PTHR38776">
    <property type="entry name" value="MLTA-INTERACTING PROTEIN-RELATED"/>
    <property type="match status" value="1"/>
</dbReference>
<evidence type="ECO:0000313" key="7">
    <source>
        <dbReference type="EMBL" id="ATF06441.1"/>
    </source>
</evidence>
<evidence type="ECO:0000256" key="4">
    <source>
        <dbReference type="ARBA" id="ARBA00023136"/>
    </source>
</evidence>
<dbReference type="Proteomes" id="UP000217545">
    <property type="component" value="Chromosome"/>
</dbReference>
<reference evidence="7 8" key="1">
    <citation type="journal article" date="2017" name="Front. Microbiol.">
        <title>Phaeobacter piscinae sp. nov., a species of the Roseobacter group and potential aquaculture probiont.</title>
        <authorList>
            <person name="Sonnenschein E.C."/>
            <person name="Phippen C.B.W."/>
            <person name="Nielsen K.F."/>
            <person name="Mateiu R.V."/>
            <person name="Melchiorsen J."/>
            <person name="Gram L."/>
            <person name="Overmann J."/>
            <person name="Freese H.M."/>
        </authorList>
    </citation>
    <scope>NUCLEOTIDE SEQUENCE [LARGE SCALE GENOMIC DNA]</scope>
    <source>
        <strain evidence="7 8">P63</strain>
    </source>
</reference>
<evidence type="ECO:0000256" key="6">
    <source>
        <dbReference type="SAM" id="SignalP"/>
    </source>
</evidence>
<dbReference type="AlphaFoldDB" id="A0AAD0EDL4"/>
<protein>
    <submittedName>
        <fullName evidence="7">Outer membrane protein V</fullName>
    </submittedName>
</protein>
<evidence type="ECO:0000256" key="1">
    <source>
        <dbReference type="ARBA" id="ARBA00004442"/>
    </source>
</evidence>
<evidence type="ECO:0000256" key="5">
    <source>
        <dbReference type="ARBA" id="ARBA00023237"/>
    </source>
</evidence>
<dbReference type="Pfam" id="PF06629">
    <property type="entry name" value="MipA"/>
    <property type="match status" value="1"/>
</dbReference>